<dbReference type="AlphaFoldDB" id="A0AAW9FJM2"/>
<comment type="caution">
    <text evidence="2">The sequence shown here is derived from an EMBL/GenBank/DDBJ whole genome shotgun (WGS) entry which is preliminary data.</text>
</comment>
<sequence>MTVKLVWTPLARTDIKKIYIDIGKVNPQSAERYFQRIRSRIDSLARYPRAGERHPEIFPSARMLVEAPYVIFMRRCRMRKMRTFALWKSSV</sequence>
<dbReference type="InterPro" id="IPR035093">
    <property type="entry name" value="RelE/ParE_toxin_dom_sf"/>
</dbReference>
<keyword evidence="1" id="KW-1277">Toxin-antitoxin system</keyword>
<evidence type="ECO:0000313" key="2">
    <source>
        <dbReference type="EMBL" id="MDX8303371.1"/>
    </source>
</evidence>
<dbReference type="InterPro" id="IPR007712">
    <property type="entry name" value="RelE/ParE_toxin"/>
</dbReference>
<protein>
    <submittedName>
        <fullName evidence="2">Type II toxin-antitoxin system RelE/ParE family toxin</fullName>
    </submittedName>
</protein>
<evidence type="ECO:0000256" key="1">
    <source>
        <dbReference type="ARBA" id="ARBA00022649"/>
    </source>
</evidence>
<dbReference type="Gene3D" id="3.30.2310.20">
    <property type="entry name" value="RelE-like"/>
    <property type="match status" value="1"/>
</dbReference>
<organism evidence="2">
    <name type="scientific">Agrobacterium rosae</name>
    <dbReference type="NCBI Taxonomy" id="1972867"/>
    <lineage>
        <taxon>Bacteria</taxon>
        <taxon>Pseudomonadati</taxon>
        <taxon>Pseudomonadota</taxon>
        <taxon>Alphaproteobacteria</taxon>
        <taxon>Hyphomicrobiales</taxon>
        <taxon>Rhizobiaceae</taxon>
        <taxon>Rhizobium/Agrobacterium group</taxon>
        <taxon>Agrobacterium</taxon>
    </lineage>
</organism>
<dbReference type="RefSeq" id="WP_320202883.1">
    <property type="nucleotide sequence ID" value="NZ_CP192781.1"/>
</dbReference>
<dbReference type="Pfam" id="PF05016">
    <property type="entry name" value="ParE_toxin"/>
    <property type="match status" value="1"/>
</dbReference>
<gene>
    <name evidence="2" type="ORF">RMR22_14010</name>
</gene>
<proteinExistence type="predicted"/>
<reference evidence="2" key="1">
    <citation type="journal article" date="2023" name="Phytobiomes J">
        <title>Deciphering the key players within the bacterial microbiota associated with aerial crown gall tumors on rhododendron: Insights into the gallobiome.</title>
        <authorList>
            <person name="Kuzmanovic N."/>
            <person name="Nesme J."/>
            <person name="Wolf J."/>
            <person name="Neumann-Schaal M."/>
            <person name="Petersen J."/>
            <person name="Fernandez-Gnecco G."/>
            <person name="Sproeer C."/>
            <person name="Bunk B."/>
            <person name="Overmann J."/>
            <person name="Sorensen S.J."/>
            <person name="Idczak E."/>
            <person name="Smalla K."/>
        </authorList>
    </citation>
    <scope>NUCLEOTIDE SEQUENCE</scope>
    <source>
        <strain evidence="2">Rho-11.1</strain>
    </source>
</reference>
<accession>A0AAW9FJM2</accession>
<dbReference type="EMBL" id="JAVRAF010000003">
    <property type="protein sequence ID" value="MDX8303371.1"/>
    <property type="molecule type" value="Genomic_DNA"/>
</dbReference>
<name>A0AAW9FJM2_9HYPH</name>